<keyword evidence="2" id="KW-1185">Reference proteome</keyword>
<evidence type="ECO:0000313" key="2">
    <source>
        <dbReference type="Proteomes" id="UP001177744"/>
    </source>
</evidence>
<proteinExistence type="predicted"/>
<sequence length="111" mass="12014">MMLAGDVTLDNLIMAKDNFSGADIKAICTKAAASTQNRFTSLSVLDEEKRDPAIEYLNGCDLKAINLSTRTSARESLLFPSSVLRRCSCSRGKGSISMKTGSVFASGEWNR</sequence>
<evidence type="ECO:0000313" key="1">
    <source>
        <dbReference type="EMBL" id="KAK1342389.1"/>
    </source>
</evidence>
<name>A0AA40LST8_CNENI</name>
<accession>A0AA40LST8</accession>
<organism evidence="1 2">
    <name type="scientific">Cnephaeus nilssonii</name>
    <name type="common">Northern bat</name>
    <name type="synonym">Eptesicus nilssonii</name>
    <dbReference type="NCBI Taxonomy" id="3371016"/>
    <lineage>
        <taxon>Eukaryota</taxon>
        <taxon>Metazoa</taxon>
        <taxon>Chordata</taxon>
        <taxon>Craniata</taxon>
        <taxon>Vertebrata</taxon>
        <taxon>Euteleostomi</taxon>
        <taxon>Mammalia</taxon>
        <taxon>Eutheria</taxon>
        <taxon>Laurasiatheria</taxon>
        <taxon>Chiroptera</taxon>
        <taxon>Yangochiroptera</taxon>
        <taxon>Vespertilionidae</taxon>
        <taxon>Cnephaeus</taxon>
    </lineage>
</organism>
<gene>
    <name evidence="1" type="ORF">QTO34_015154</name>
</gene>
<protein>
    <recommendedName>
        <fullName evidence="3">AAA ATPase AAA+ lid domain-containing protein</fullName>
    </recommendedName>
</protein>
<dbReference type="Proteomes" id="UP001177744">
    <property type="component" value="Unassembled WGS sequence"/>
</dbReference>
<evidence type="ECO:0008006" key="3">
    <source>
        <dbReference type="Google" id="ProtNLM"/>
    </source>
</evidence>
<dbReference type="AlphaFoldDB" id="A0AA40LST8"/>
<reference evidence="1" key="1">
    <citation type="submission" date="2023-06" db="EMBL/GenBank/DDBJ databases">
        <title>Reference genome for the Northern bat (Eptesicus nilssonii), a most northern bat species.</title>
        <authorList>
            <person name="Laine V.N."/>
            <person name="Pulliainen A.T."/>
            <person name="Lilley T.M."/>
        </authorList>
    </citation>
    <scope>NUCLEOTIDE SEQUENCE</scope>
    <source>
        <strain evidence="1">BLF_Eptnil</strain>
        <tissue evidence="1">Kidney</tissue>
    </source>
</reference>
<comment type="caution">
    <text evidence="1">The sequence shown here is derived from an EMBL/GenBank/DDBJ whole genome shotgun (WGS) entry which is preliminary data.</text>
</comment>
<dbReference type="EMBL" id="JAULJE010000005">
    <property type="protein sequence ID" value="KAK1342389.1"/>
    <property type="molecule type" value="Genomic_DNA"/>
</dbReference>
<dbReference type="Gene3D" id="1.10.8.60">
    <property type="match status" value="1"/>
</dbReference>